<accession>A0A2A9CYD4</accession>
<dbReference type="SUPFAM" id="SSF55174">
    <property type="entry name" value="Alpha-L RNA-binding motif"/>
    <property type="match status" value="1"/>
</dbReference>
<dbReference type="GO" id="GO:0008168">
    <property type="term" value="F:methyltransferase activity"/>
    <property type="evidence" value="ECO:0007669"/>
    <property type="project" value="UniProtKB-KW"/>
</dbReference>
<keyword evidence="5" id="KW-0489">Methyltransferase</keyword>
<evidence type="ECO:0000256" key="2">
    <source>
        <dbReference type="ARBA" id="ARBA00029460"/>
    </source>
</evidence>
<dbReference type="NCBIfam" id="TIGR00478">
    <property type="entry name" value="tly"/>
    <property type="match status" value="1"/>
</dbReference>
<dbReference type="SMART" id="SM00363">
    <property type="entry name" value="S4"/>
    <property type="match status" value="1"/>
</dbReference>
<dbReference type="OrthoDB" id="9784736at2"/>
<comment type="caution">
    <text evidence="5">The sequence shown here is derived from an EMBL/GenBank/DDBJ whole genome shotgun (WGS) entry which is preliminary data.</text>
</comment>
<dbReference type="Gene3D" id="3.10.290.10">
    <property type="entry name" value="RNA-binding S4 domain"/>
    <property type="match status" value="1"/>
</dbReference>
<evidence type="ECO:0000313" key="6">
    <source>
        <dbReference type="Proteomes" id="UP000224915"/>
    </source>
</evidence>
<gene>
    <name evidence="5" type="ORF">ATL40_1011</name>
</gene>
<dbReference type="PANTHER" id="PTHR32319:SF0">
    <property type="entry name" value="BACTERIAL HEMOLYSIN-LIKE PROTEIN"/>
    <property type="match status" value="1"/>
</dbReference>
<organism evidence="5 6">
    <name type="scientific">Serinibacter salmoneus</name>
    <dbReference type="NCBI Taxonomy" id="556530"/>
    <lineage>
        <taxon>Bacteria</taxon>
        <taxon>Bacillati</taxon>
        <taxon>Actinomycetota</taxon>
        <taxon>Actinomycetes</taxon>
        <taxon>Micrococcales</taxon>
        <taxon>Beutenbergiaceae</taxon>
        <taxon>Serinibacter</taxon>
    </lineage>
</organism>
<protein>
    <submittedName>
        <fullName evidence="5">23S rRNA (Cytidine1920-2'-O)/16S rRNA (Cytidine1409-2'-O)-methyltransferase</fullName>
    </submittedName>
</protein>
<comment type="similarity">
    <text evidence="2">Belongs to the TlyA family.</text>
</comment>
<dbReference type="EMBL" id="PDJD01000001">
    <property type="protein sequence ID" value="PFG19448.1"/>
    <property type="molecule type" value="Genomic_DNA"/>
</dbReference>
<dbReference type="GO" id="GO:0032259">
    <property type="term" value="P:methylation"/>
    <property type="evidence" value="ECO:0007669"/>
    <property type="project" value="UniProtKB-KW"/>
</dbReference>
<dbReference type="InterPro" id="IPR047048">
    <property type="entry name" value="TlyA"/>
</dbReference>
<dbReference type="SUPFAM" id="SSF53335">
    <property type="entry name" value="S-adenosyl-L-methionine-dependent methyltransferases"/>
    <property type="match status" value="1"/>
</dbReference>
<dbReference type="AlphaFoldDB" id="A0A2A9CYD4"/>
<evidence type="ECO:0000313" key="5">
    <source>
        <dbReference type="EMBL" id="PFG19448.1"/>
    </source>
</evidence>
<feature type="domain" description="RNA-binding S4" evidence="4">
    <location>
        <begin position="2"/>
        <end position="66"/>
    </location>
</feature>
<reference evidence="5 6" key="1">
    <citation type="submission" date="2017-10" db="EMBL/GenBank/DDBJ databases">
        <title>Sequencing the genomes of 1000 actinobacteria strains.</title>
        <authorList>
            <person name="Klenk H.-P."/>
        </authorList>
    </citation>
    <scope>NUCLEOTIDE SEQUENCE [LARGE SCALE GENOMIC DNA]</scope>
    <source>
        <strain evidence="5 6">DSM 21801</strain>
    </source>
</reference>
<dbReference type="CDD" id="cd02440">
    <property type="entry name" value="AdoMet_MTases"/>
    <property type="match status" value="1"/>
</dbReference>
<dbReference type="InterPro" id="IPR036986">
    <property type="entry name" value="S4_RNA-bd_sf"/>
</dbReference>
<dbReference type="GO" id="GO:0003723">
    <property type="term" value="F:RNA binding"/>
    <property type="evidence" value="ECO:0007669"/>
    <property type="project" value="UniProtKB-KW"/>
</dbReference>
<evidence type="ECO:0000259" key="4">
    <source>
        <dbReference type="SMART" id="SM00363"/>
    </source>
</evidence>
<evidence type="ECO:0000256" key="1">
    <source>
        <dbReference type="ARBA" id="ARBA00022884"/>
    </source>
</evidence>
<keyword evidence="1 3" id="KW-0694">RNA-binding</keyword>
<dbReference type="Pfam" id="PF01479">
    <property type="entry name" value="S4"/>
    <property type="match status" value="1"/>
</dbReference>
<dbReference type="PANTHER" id="PTHR32319">
    <property type="entry name" value="BACTERIAL HEMOLYSIN-LIKE PROTEIN"/>
    <property type="match status" value="1"/>
</dbReference>
<dbReference type="CDD" id="cd00165">
    <property type="entry name" value="S4"/>
    <property type="match status" value="1"/>
</dbReference>
<keyword evidence="5" id="KW-0808">Transferase</keyword>
<evidence type="ECO:0000256" key="3">
    <source>
        <dbReference type="PROSITE-ProRule" id="PRU00182"/>
    </source>
</evidence>
<dbReference type="Pfam" id="PF01728">
    <property type="entry name" value="FtsJ"/>
    <property type="match status" value="1"/>
</dbReference>
<name>A0A2A9CYD4_9MICO</name>
<sequence>MARLDAALVQRGLATSRTRAQRLIAQSRVLVNDAVVTRAATPVQDGDAVTVAGEEDYVSRSAHKLLGALDTFGALPDAPRVAGVRALDAGASTGGFTQVLLERGAEQVVAVDVGTDQLHPALRADPRVAVMEHTNVRTLTPGDIGGQVELLVADLSFISLRLVLDAFAACLRPGGHAVVLVKPQFEVGRERLGAGGIVTDAGARTDAVIGVLRAAHTGGWRVRAVAPSILPGTHGNREYLAWWQAPAAQDATLEPEDRVEEMLRDLARRGTNGELAVAEWETW</sequence>
<keyword evidence="6" id="KW-1185">Reference proteome</keyword>
<dbReference type="InterPro" id="IPR004538">
    <property type="entry name" value="Hemolysin_A/TlyA"/>
</dbReference>
<dbReference type="InterPro" id="IPR002877">
    <property type="entry name" value="RNA_MeTrfase_FtsJ_dom"/>
</dbReference>
<proteinExistence type="inferred from homology"/>
<dbReference type="Gene3D" id="3.40.50.150">
    <property type="entry name" value="Vaccinia Virus protein VP39"/>
    <property type="match status" value="1"/>
</dbReference>
<dbReference type="PROSITE" id="PS50889">
    <property type="entry name" value="S4"/>
    <property type="match status" value="1"/>
</dbReference>
<dbReference type="InterPro" id="IPR002942">
    <property type="entry name" value="S4_RNA-bd"/>
</dbReference>
<dbReference type="PIRSF" id="PIRSF005578">
    <property type="entry name" value="TlyA"/>
    <property type="match status" value="1"/>
</dbReference>
<dbReference type="RefSeq" id="WP_098468563.1">
    <property type="nucleotide sequence ID" value="NZ_PDJD01000001.1"/>
</dbReference>
<dbReference type="Proteomes" id="UP000224915">
    <property type="component" value="Unassembled WGS sequence"/>
</dbReference>
<dbReference type="InterPro" id="IPR029063">
    <property type="entry name" value="SAM-dependent_MTases_sf"/>
</dbReference>